<evidence type="ECO:0000259" key="1">
    <source>
        <dbReference type="PROSITE" id="PS50105"/>
    </source>
</evidence>
<sequence>MDSNQKRKSKLKPLHLWSVDDVLHWLRKHIGEGYYIAYGNTFKEHAITGRTLKRLNESGLIRMGMKNRQHRVDLLAKISVLKIKSDVVELQSVVPTSSSTST</sequence>
<dbReference type="Proteomes" id="UP000593567">
    <property type="component" value="Unassembled WGS sequence"/>
</dbReference>
<reference evidence="2" key="1">
    <citation type="submission" date="2020-06" db="EMBL/GenBank/DDBJ databases">
        <title>Draft genome of Bugula neritina, a colonial animal packing powerful symbionts and potential medicines.</title>
        <authorList>
            <person name="Rayko M."/>
        </authorList>
    </citation>
    <scope>NUCLEOTIDE SEQUENCE [LARGE SCALE GENOMIC DNA]</scope>
    <source>
        <strain evidence="2">Kwan_BN1</strain>
    </source>
</reference>
<feature type="domain" description="SAM" evidence="1">
    <location>
        <begin position="17"/>
        <end position="84"/>
    </location>
</feature>
<dbReference type="PANTHER" id="PTHR20843:SF0">
    <property type="entry name" value="PROTEIN AVEUGLE"/>
    <property type="match status" value="1"/>
</dbReference>
<dbReference type="SMART" id="SM00454">
    <property type="entry name" value="SAM"/>
    <property type="match status" value="1"/>
</dbReference>
<proteinExistence type="predicted"/>
<name>A0A7J7J5S0_BUGNE</name>
<dbReference type="AlphaFoldDB" id="A0A7J7J5S0"/>
<dbReference type="GO" id="GO:0009898">
    <property type="term" value="C:cytoplasmic side of plasma membrane"/>
    <property type="evidence" value="ECO:0007669"/>
    <property type="project" value="TreeGrafter"/>
</dbReference>
<dbReference type="Pfam" id="PF07647">
    <property type="entry name" value="SAM_2"/>
    <property type="match status" value="1"/>
</dbReference>
<dbReference type="GO" id="GO:0007169">
    <property type="term" value="P:cell surface receptor protein tyrosine kinase signaling pathway"/>
    <property type="evidence" value="ECO:0007669"/>
    <property type="project" value="TreeGrafter"/>
</dbReference>
<dbReference type="InterPro" id="IPR013761">
    <property type="entry name" value="SAM/pointed_sf"/>
</dbReference>
<comment type="caution">
    <text evidence="2">The sequence shown here is derived from an EMBL/GenBank/DDBJ whole genome shotgun (WGS) entry which is preliminary data.</text>
</comment>
<dbReference type="EMBL" id="VXIV02003140">
    <property type="protein sequence ID" value="KAF6020951.1"/>
    <property type="molecule type" value="Genomic_DNA"/>
</dbReference>
<dbReference type="PROSITE" id="PS50105">
    <property type="entry name" value="SAM_DOMAIN"/>
    <property type="match status" value="1"/>
</dbReference>
<gene>
    <name evidence="2" type="ORF">EB796_020754</name>
</gene>
<dbReference type="InterPro" id="IPR052268">
    <property type="entry name" value="SAM_domain-containing_protein"/>
</dbReference>
<organism evidence="2 3">
    <name type="scientific">Bugula neritina</name>
    <name type="common">Brown bryozoan</name>
    <name type="synonym">Sertularia neritina</name>
    <dbReference type="NCBI Taxonomy" id="10212"/>
    <lineage>
        <taxon>Eukaryota</taxon>
        <taxon>Metazoa</taxon>
        <taxon>Spiralia</taxon>
        <taxon>Lophotrochozoa</taxon>
        <taxon>Bryozoa</taxon>
        <taxon>Gymnolaemata</taxon>
        <taxon>Cheilostomatida</taxon>
        <taxon>Flustrina</taxon>
        <taxon>Buguloidea</taxon>
        <taxon>Bugulidae</taxon>
        <taxon>Bugula</taxon>
    </lineage>
</organism>
<evidence type="ECO:0000313" key="3">
    <source>
        <dbReference type="Proteomes" id="UP000593567"/>
    </source>
</evidence>
<dbReference type="PANTHER" id="PTHR20843">
    <property type="entry name" value="STERILE ALPHA MOTIF DOMAIN CONTAINING PROTEIN 10"/>
    <property type="match status" value="1"/>
</dbReference>
<accession>A0A7J7J5S0</accession>
<protein>
    <submittedName>
        <fullName evidence="2">Ave</fullName>
    </submittedName>
</protein>
<dbReference type="SUPFAM" id="SSF47769">
    <property type="entry name" value="SAM/Pointed domain"/>
    <property type="match status" value="1"/>
</dbReference>
<evidence type="ECO:0000313" key="2">
    <source>
        <dbReference type="EMBL" id="KAF6020951.1"/>
    </source>
</evidence>
<keyword evidence="3" id="KW-1185">Reference proteome</keyword>
<dbReference type="InterPro" id="IPR001660">
    <property type="entry name" value="SAM"/>
</dbReference>
<dbReference type="Gene3D" id="1.10.150.50">
    <property type="entry name" value="Transcription Factor, Ets-1"/>
    <property type="match status" value="1"/>
</dbReference>
<dbReference type="OrthoDB" id="434324at2759"/>